<proteinExistence type="predicted"/>
<dbReference type="Proteomes" id="UP000244934">
    <property type="component" value="Unassembled WGS sequence"/>
</dbReference>
<evidence type="ECO:0000313" key="2">
    <source>
        <dbReference type="Proteomes" id="UP000244934"/>
    </source>
</evidence>
<evidence type="ECO:0008006" key="3">
    <source>
        <dbReference type="Google" id="ProtNLM"/>
    </source>
</evidence>
<dbReference type="AlphaFoldDB" id="A0A2R8CJQ3"/>
<name>A0A2R8CJQ3_9GAMM</name>
<dbReference type="RefSeq" id="WP_108841886.1">
    <property type="nucleotide sequence ID" value="NZ_ONZI01000001.1"/>
</dbReference>
<dbReference type="EMBL" id="ONZI01000001">
    <property type="protein sequence ID" value="SPJ33120.1"/>
    <property type="molecule type" value="Genomic_DNA"/>
</dbReference>
<dbReference type="OrthoDB" id="6183655at2"/>
<reference evidence="2" key="1">
    <citation type="submission" date="2018-03" db="EMBL/GenBank/DDBJ databases">
        <authorList>
            <person name="Navarro De La Torre S."/>
        </authorList>
    </citation>
    <scope>NUCLEOTIDE SEQUENCE [LARGE SCALE GENOMIC DNA]</scope>
    <source>
        <strain evidence="2">EAod3</strain>
    </source>
</reference>
<dbReference type="InterPro" id="IPR036390">
    <property type="entry name" value="WH_DNA-bd_sf"/>
</dbReference>
<keyword evidence="2" id="KW-1185">Reference proteome</keyword>
<accession>A0A2R8CJQ3</accession>
<sequence>MNIESLTCEQVGHLTRWLQRYPGLDGLEALLLARLESAGDVGQVPLDSGRLSRELEVAHALVRRSASSLENRGLIDITARRGAGPGLWLSLIDGCAVAGP</sequence>
<dbReference type="SUPFAM" id="SSF46785">
    <property type="entry name" value="Winged helix' DNA-binding domain"/>
    <property type="match status" value="1"/>
</dbReference>
<gene>
    <name evidence="1" type="ORF">KSP9073_01123</name>
</gene>
<evidence type="ECO:0000313" key="1">
    <source>
        <dbReference type="EMBL" id="SPJ33120.1"/>
    </source>
</evidence>
<protein>
    <recommendedName>
        <fullName evidence="3">HTH marR-type domain-containing protein</fullName>
    </recommendedName>
</protein>
<organism evidence="1 2">
    <name type="scientific">Kushneria phyllosphaerae</name>
    <dbReference type="NCBI Taxonomy" id="2100822"/>
    <lineage>
        <taxon>Bacteria</taxon>
        <taxon>Pseudomonadati</taxon>
        <taxon>Pseudomonadota</taxon>
        <taxon>Gammaproteobacteria</taxon>
        <taxon>Oceanospirillales</taxon>
        <taxon>Halomonadaceae</taxon>
        <taxon>Kushneria</taxon>
    </lineage>
</organism>